<organism evidence="2 3">
    <name type="scientific">Methylomonas methanica</name>
    <dbReference type="NCBI Taxonomy" id="421"/>
    <lineage>
        <taxon>Bacteria</taxon>
        <taxon>Pseudomonadati</taxon>
        <taxon>Pseudomonadota</taxon>
        <taxon>Gammaproteobacteria</taxon>
        <taxon>Methylococcales</taxon>
        <taxon>Methylococcaceae</taxon>
        <taxon>Methylomonas</taxon>
    </lineage>
</organism>
<sequence>MQSHQYQPLRFTGNGGEYFRIWIVNLCLSIVTFGIYSGWAKVRRNQYFYRHTYLANANFDYHGNPIAILKGRIFAFVLFAAYSITIRSDLIEGLIVLVVIMLIMPWLLVSSLRFRLHNTSYRGLRFSFHGETGEAYISMLLWPLFSFFTLGMLWPFAHQRIASYMRENSVYGNVFFKFAAGVRRFYKLYGVVLLITIVNVFIAMTITRVMIRSGALHIAGEKVYMVNVAVGISALWAYIGLLLVVAPYFISRMQNLLWNQTKLGSHIFTSEARARELFVIMLGNVVLITLTLGLFKPFADIRLARYRLERIGILLDGDIDQFTSGLQGEVAAIGEEVADMFDVDIAL</sequence>
<proteinExistence type="predicted"/>
<comment type="caution">
    <text evidence="2">The sequence shown here is derived from an EMBL/GenBank/DDBJ whole genome shotgun (WGS) entry which is preliminary data.</text>
</comment>
<evidence type="ECO:0000256" key="1">
    <source>
        <dbReference type="SAM" id="Phobius"/>
    </source>
</evidence>
<accession>A0A177MFW2</accession>
<feature type="transmembrane region" description="Helical" evidence="1">
    <location>
        <begin position="61"/>
        <end position="82"/>
    </location>
</feature>
<evidence type="ECO:0000313" key="3">
    <source>
        <dbReference type="Proteomes" id="UP000078090"/>
    </source>
</evidence>
<reference evidence="2 3" key="1">
    <citation type="submission" date="2016-03" db="EMBL/GenBank/DDBJ databases">
        <authorList>
            <person name="Ploux O."/>
        </authorList>
    </citation>
    <scope>NUCLEOTIDE SEQUENCE [LARGE SCALE GENOMIC DNA]</scope>
    <source>
        <strain evidence="2 3">R-45363</strain>
    </source>
</reference>
<name>A0A177MFW2_METMH</name>
<feature type="transmembrane region" description="Helical" evidence="1">
    <location>
        <begin position="94"/>
        <end position="114"/>
    </location>
</feature>
<dbReference type="Proteomes" id="UP000078090">
    <property type="component" value="Unassembled WGS sequence"/>
</dbReference>
<keyword evidence="1" id="KW-1133">Transmembrane helix</keyword>
<feature type="transmembrane region" description="Helical" evidence="1">
    <location>
        <begin position="135"/>
        <end position="157"/>
    </location>
</feature>
<evidence type="ECO:0008006" key="4">
    <source>
        <dbReference type="Google" id="ProtNLM"/>
    </source>
</evidence>
<feature type="transmembrane region" description="Helical" evidence="1">
    <location>
        <begin position="223"/>
        <end position="250"/>
    </location>
</feature>
<dbReference type="Pfam" id="PF05987">
    <property type="entry name" value="DUF898"/>
    <property type="match status" value="1"/>
</dbReference>
<keyword evidence="1" id="KW-0472">Membrane</keyword>
<feature type="transmembrane region" description="Helical" evidence="1">
    <location>
        <begin position="20"/>
        <end position="40"/>
    </location>
</feature>
<protein>
    <recommendedName>
        <fullName evidence="4">DUF898 domain-containing protein</fullName>
    </recommendedName>
</protein>
<keyword evidence="1" id="KW-0812">Transmembrane</keyword>
<dbReference type="AlphaFoldDB" id="A0A177MFW2"/>
<evidence type="ECO:0000313" key="2">
    <source>
        <dbReference type="EMBL" id="OAI04225.1"/>
    </source>
</evidence>
<feature type="transmembrane region" description="Helical" evidence="1">
    <location>
        <begin position="188"/>
        <end position="211"/>
    </location>
</feature>
<gene>
    <name evidence="2" type="ORF">A1332_14745</name>
</gene>
<dbReference type="InterPro" id="IPR010295">
    <property type="entry name" value="DUF898"/>
</dbReference>
<feature type="transmembrane region" description="Helical" evidence="1">
    <location>
        <begin position="277"/>
        <end position="295"/>
    </location>
</feature>
<dbReference type="EMBL" id="LUUG01000073">
    <property type="protein sequence ID" value="OAI04225.1"/>
    <property type="molecule type" value="Genomic_DNA"/>
</dbReference>